<feature type="compositionally biased region" description="Basic residues" evidence="1">
    <location>
        <begin position="190"/>
        <end position="200"/>
    </location>
</feature>
<evidence type="ECO:0000256" key="1">
    <source>
        <dbReference type="SAM" id="MobiDB-lite"/>
    </source>
</evidence>
<reference evidence="3 4" key="1">
    <citation type="submission" date="2019-05" db="EMBL/GenBank/DDBJ databases">
        <title>Draft genome sequence of Nonomuraea turkmeniaca DSM 43926.</title>
        <authorList>
            <person name="Saricaoglu S."/>
            <person name="Isik K."/>
        </authorList>
    </citation>
    <scope>NUCLEOTIDE SEQUENCE [LARGE SCALE GENOMIC DNA]</scope>
    <source>
        <strain evidence="3 4">DSM 43926</strain>
    </source>
</reference>
<name>A0A5S4EXR7_9ACTN</name>
<feature type="compositionally biased region" description="Basic and acidic residues" evidence="1">
    <location>
        <begin position="223"/>
        <end position="242"/>
    </location>
</feature>
<dbReference type="InterPro" id="IPR000627">
    <property type="entry name" value="Intradiol_dOase_C"/>
</dbReference>
<proteinExistence type="predicted"/>
<evidence type="ECO:0000259" key="2">
    <source>
        <dbReference type="Pfam" id="PF00775"/>
    </source>
</evidence>
<dbReference type="OrthoDB" id="9800887at2"/>
<keyword evidence="4" id="KW-1185">Reference proteome</keyword>
<dbReference type="AlphaFoldDB" id="A0A5S4EXR7"/>
<gene>
    <name evidence="3" type="ORF">ETD86_47810</name>
</gene>
<evidence type="ECO:0000313" key="3">
    <source>
        <dbReference type="EMBL" id="TMR08445.1"/>
    </source>
</evidence>
<protein>
    <recommendedName>
        <fullName evidence="2">Intradiol ring-cleavage dioxygenases domain-containing protein</fullName>
    </recommendedName>
</protein>
<feature type="compositionally biased region" description="Basic and acidic residues" evidence="1">
    <location>
        <begin position="269"/>
        <end position="284"/>
    </location>
</feature>
<feature type="compositionally biased region" description="Low complexity" evidence="1">
    <location>
        <begin position="243"/>
        <end position="252"/>
    </location>
</feature>
<sequence>MTTITDPSYVDPARLHPRAVRLLEAFKDALARLRDEEGLTFDDLNAVAGLLQNVQAATDLPLATVAMPLYSELFQGGQDGYTPGDDVNSPTFIPGSPRIDNPGTLPMRPDEPGTPLIASGRILDGHGKPLAGAKLDIYHAANNGNYSGLYDDGVHTPTTCAAICSPTPTAATASPPSLLPPTPTPTSRRSTGRRSRRGRRTQPLPPGPHPLRAPPPRPARPLARRDLLPRRPGDPRRLRRPEAGPSRPAGRQRPARGPPGHRRTRLPKRLQDRRVRLHPQDPHQPRHRRPEGSGMTPEDATAWSLARLNQAFFHHYDRRTYDALLVGQHPVDAGHGRMLALVLAGGDDRFAGDVSPTYSRSASAIPAKTANRAAPCPDGL</sequence>
<comment type="caution">
    <text evidence="3">The sequence shown here is derived from an EMBL/GenBank/DDBJ whole genome shotgun (WGS) entry which is preliminary data.</text>
</comment>
<dbReference type="Gene3D" id="2.60.130.10">
    <property type="entry name" value="Aromatic compound dioxygenase"/>
    <property type="match status" value="1"/>
</dbReference>
<evidence type="ECO:0000313" key="4">
    <source>
        <dbReference type="Proteomes" id="UP000309128"/>
    </source>
</evidence>
<accession>A0A5S4EXR7</accession>
<feature type="domain" description="Intradiol ring-cleavage dioxygenases" evidence="2">
    <location>
        <begin position="88"/>
        <end position="148"/>
    </location>
</feature>
<organism evidence="3 4">
    <name type="scientific">Nonomuraea turkmeniaca</name>
    <dbReference type="NCBI Taxonomy" id="103838"/>
    <lineage>
        <taxon>Bacteria</taxon>
        <taxon>Bacillati</taxon>
        <taxon>Actinomycetota</taxon>
        <taxon>Actinomycetes</taxon>
        <taxon>Streptosporangiales</taxon>
        <taxon>Streptosporangiaceae</taxon>
        <taxon>Nonomuraea</taxon>
    </lineage>
</organism>
<dbReference type="InterPro" id="IPR015889">
    <property type="entry name" value="Intradiol_dOase_core"/>
</dbReference>
<feature type="compositionally biased region" description="Pro residues" evidence="1">
    <location>
        <begin position="203"/>
        <end position="219"/>
    </location>
</feature>
<dbReference type="GO" id="GO:0008199">
    <property type="term" value="F:ferric iron binding"/>
    <property type="evidence" value="ECO:0007669"/>
    <property type="project" value="InterPro"/>
</dbReference>
<dbReference type="GO" id="GO:0016702">
    <property type="term" value="F:oxidoreductase activity, acting on single donors with incorporation of molecular oxygen, incorporation of two atoms of oxygen"/>
    <property type="evidence" value="ECO:0007669"/>
    <property type="project" value="InterPro"/>
</dbReference>
<feature type="region of interest" description="Disordered" evidence="1">
    <location>
        <begin position="168"/>
        <end position="299"/>
    </location>
</feature>
<dbReference type="Proteomes" id="UP000309128">
    <property type="component" value="Unassembled WGS sequence"/>
</dbReference>
<dbReference type="EMBL" id="VCKY01000293">
    <property type="protein sequence ID" value="TMR08445.1"/>
    <property type="molecule type" value="Genomic_DNA"/>
</dbReference>
<dbReference type="Pfam" id="PF00775">
    <property type="entry name" value="Dioxygenase_C"/>
    <property type="match status" value="1"/>
</dbReference>
<feature type="compositionally biased region" description="Basic residues" evidence="1">
    <location>
        <begin position="259"/>
        <end position="268"/>
    </location>
</feature>
<dbReference type="SUPFAM" id="SSF49482">
    <property type="entry name" value="Aromatic compound dioxygenase"/>
    <property type="match status" value="1"/>
</dbReference>